<dbReference type="InterPro" id="IPR037679">
    <property type="entry name" value="Apc5"/>
</dbReference>
<reference evidence="5 6" key="1">
    <citation type="submission" date="2018-06" db="EMBL/GenBank/DDBJ databases">
        <title>WGS assembly of Brassica rapa FPsc.</title>
        <authorList>
            <person name="Bowman J."/>
            <person name="Kohchi T."/>
            <person name="Yamato K."/>
            <person name="Jenkins J."/>
            <person name="Shu S."/>
            <person name="Ishizaki K."/>
            <person name="Yamaoka S."/>
            <person name="Nishihama R."/>
            <person name="Nakamura Y."/>
            <person name="Berger F."/>
            <person name="Adam C."/>
            <person name="Aki S."/>
            <person name="Althoff F."/>
            <person name="Araki T."/>
            <person name="Arteaga-Vazquez M."/>
            <person name="Balasubrmanian S."/>
            <person name="Bauer D."/>
            <person name="Boehm C."/>
            <person name="Briginshaw L."/>
            <person name="Caballero-Perez J."/>
            <person name="Catarino B."/>
            <person name="Chen F."/>
            <person name="Chiyoda S."/>
            <person name="Chovatia M."/>
            <person name="Davies K."/>
            <person name="Delmans M."/>
            <person name="Demura T."/>
            <person name="Dierschke T."/>
            <person name="Dolan L."/>
            <person name="Dorantes-Acosta A."/>
            <person name="Eklund D."/>
            <person name="Florent S."/>
            <person name="Flores-Sandoval E."/>
            <person name="Fujiyama A."/>
            <person name="Fukuzawa H."/>
            <person name="Galik B."/>
            <person name="Grimanelli D."/>
            <person name="Grimwood J."/>
            <person name="Grossniklaus U."/>
            <person name="Hamada T."/>
            <person name="Haseloff J."/>
            <person name="Hetherington A."/>
            <person name="Higo A."/>
            <person name="Hirakawa Y."/>
            <person name="Hundley H."/>
            <person name="Ikeda Y."/>
            <person name="Inoue K."/>
            <person name="Inoue S."/>
            <person name="Ishida S."/>
            <person name="Jia Q."/>
            <person name="Kakita M."/>
            <person name="Kanazawa T."/>
            <person name="Kawai Y."/>
            <person name="Kawashima T."/>
            <person name="Kennedy M."/>
            <person name="Kinose K."/>
            <person name="Kinoshita T."/>
            <person name="Kohara Y."/>
            <person name="Koide E."/>
            <person name="Komatsu K."/>
            <person name="Kopischke S."/>
            <person name="Kubo M."/>
            <person name="Kyozuka J."/>
            <person name="Lagercrantz U."/>
            <person name="Lin S."/>
            <person name="Lindquist E."/>
            <person name="Lipzen A."/>
            <person name="Lu C."/>
            <person name="Luna E."/>
            <person name="Martienssen R."/>
            <person name="Minamino N."/>
            <person name="Mizutani M."/>
            <person name="Mizutani M."/>
            <person name="Mochizuki N."/>
            <person name="Monte I."/>
            <person name="Mosher R."/>
            <person name="Nagasaki H."/>
            <person name="Nakagami H."/>
            <person name="Naramoto S."/>
            <person name="Nishitani K."/>
            <person name="Ohtani M."/>
            <person name="Okamoto T."/>
            <person name="Okumura M."/>
            <person name="Phillips J."/>
            <person name="Pollak B."/>
            <person name="Reinders A."/>
            <person name="Roevekamp M."/>
            <person name="Sano R."/>
            <person name="Sawa S."/>
            <person name="Schmid M."/>
            <person name="Shirakawa M."/>
            <person name="Solano R."/>
            <person name="Spunde A."/>
            <person name="Suetsugu N."/>
            <person name="Sugano S."/>
            <person name="Sugiyama A."/>
            <person name="Sun R."/>
            <person name="Suzuki Y."/>
            <person name="Takenaka M."/>
            <person name="Takezawa D."/>
            <person name="Tomogane H."/>
            <person name="Tsuzuki M."/>
            <person name="Ueda T."/>
            <person name="Umeda M."/>
            <person name="Ward J."/>
            <person name="Watanabe Y."/>
            <person name="Yazaki K."/>
            <person name="Yokoyama R."/>
            <person name="Yoshitake Y."/>
            <person name="Yotsui I."/>
            <person name="Zachgo S."/>
            <person name="Schmutz J."/>
        </authorList>
    </citation>
    <scope>NUCLEOTIDE SEQUENCE [LARGE SCALE GENOMIC DNA]</scope>
    <source>
        <strain evidence="6">cv. B-3</strain>
    </source>
</reference>
<protein>
    <recommendedName>
        <fullName evidence="7">Anaphase-promoting complex subunit 5</fullName>
    </recommendedName>
</protein>
<evidence type="ECO:0000313" key="6">
    <source>
        <dbReference type="Proteomes" id="UP000264353"/>
    </source>
</evidence>
<dbReference type="PANTHER" id="PTHR12830">
    <property type="entry name" value="ANAPHASE-PROMOTING COMPLEX SUBUNIT 5"/>
    <property type="match status" value="1"/>
</dbReference>
<evidence type="ECO:0008006" key="7">
    <source>
        <dbReference type="Google" id="ProtNLM"/>
    </source>
</evidence>
<name>A0A397XI83_BRACM</name>
<evidence type="ECO:0000256" key="1">
    <source>
        <dbReference type="ARBA" id="ARBA00022618"/>
    </source>
</evidence>
<dbReference type="GO" id="GO:0005680">
    <property type="term" value="C:anaphase-promoting complex"/>
    <property type="evidence" value="ECO:0007669"/>
    <property type="project" value="InterPro"/>
</dbReference>
<dbReference type="Proteomes" id="UP000264353">
    <property type="component" value="Chromosome A10"/>
</dbReference>
<dbReference type="InterPro" id="IPR011990">
    <property type="entry name" value="TPR-like_helical_dom_sf"/>
</dbReference>
<organism evidence="5 6">
    <name type="scientific">Brassica campestris</name>
    <name type="common">Field mustard</name>
    <dbReference type="NCBI Taxonomy" id="3711"/>
    <lineage>
        <taxon>Eukaryota</taxon>
        <taxon>Viridiplantae</taxon>
        <taxon>Streptophyta</taxon>
        <taxon>Embryophyta</taxon>
        <taxon>Tracheophyta</taxon>
        <taxon>Spermatophyta</taxon>
        <taxon>Magnoliopsida</taxon>
        <taxon>eudicotyledons</taxon>
        <taxon>Gunneridae</taxon>
        <taxon>Pentapetalae</taxon>
        <taxon>rosids</taxon>
        <taxon>malvids</taxon>
        <taxon>Brassicales</taxon>
        <taxon>Brassicaceae</taxon>
        <taxon>Brassiceae</taxon>
        <taxon>Brassica</taxon>
    </lineage>
</organism>
<accession>A0A397XI83</accession>
<proteinExistence type="predicted"/>
<evidence type="ECO:0000313" key="5">
    <source>
        <dbReference type="EMBL" id="RID40409.1"/>
    </source>
</evidence>
<dbReference type="PANTHER" id="PTHR12830:SF9">
    <property type="entry name" value="ANAPHASE-PROMOTING COMPLEX SUBUNIT 5"/>
    <property type="match status" value="1"/>
</dbReference>
<dbReference type="GO" id="GO:0016567">
    <property type="term" value="P:protein ubiquitination"/>
    <property type="evidence" value="ECO:0007669"/>
    <property type="project" value="UniProtKB-UniPathway"/>
</dbReference>
<evidence type="ECO:0000256" key="2">
    <source>
        <dbReference type="ARBA" id="ARBA00022776"/>
    </source>
</evidence>
<dbReference type="AlphaFoldDB" id="A0A397XI83"/>
<evidence type="ECO:0000256" key="4">
    <source>
        <dbReference type="ARBA" id="ARBA00023306"/>
    </source>
</evidence>
<dbReference type="EMBL" id="CM010637">
    <property type="protein sequence ID" value="RID40409.1"/>
    <property type="molecule type" value="Genomic_DNA"/>
</dbReference>
<evidence type="ECO:0000256" key="3">
    <source>
        <dbReference type="ARBA" id="ARBA00022786"/>
    </source>
</evidence>
<keyword evidence="3" id="KW-0833">Ubl conjugation pathway</keyword>
<sequence length="819" mass="90645">MAGLTRTAGAFAVTPHKISVCILLQLYAPSAQMSLPFPFSSISQHNRLGLYLLSLTKSCDDIFEPKLEDLINQLREVGEDMDAWLTDHLTNRFSSLTSPDDLLNFFNDMRGILGSLDSGAAQDDQIILDPNSNLGMFVRRCILAFNLLSFEGVCHLFTSIEVYCREAHSSSAQYDESNDNLESLIQHDQMDMEKYIMDKATEEIELQKNASGRVPFHLHTPEALFKVTEGLLVTRKEKSRTNTKKAEATQLACASSSTVDDTLVDESLFLRTNYQIQGFLMEQADAIETHGSSLSSSSIESFLQKLQNLAPELHRVINLLSEMGIASTTSVLGSSYSPVTSTASLLSVQQRVYILLKESLRRADTLKLRRLVASNHLAMAKFELMHVQRPLLSFGPKASVRHKTCPVSVCKEIRLGAHLLSDFSAESSTMTIDGSLSSVWLKDLQKPWGQPVFSQESGSRKSSTFFQFCDHLVSIPGSVSQIIGASYLLRATSWELYGSAPMARINTLVYATLFGDSSSSSDAELAYLKLIQHLALYKGYKDAFAALKIAEEKFLTVSKSKILLLKLQLLHEHALHRGNLKLAQRMCNELGGLASTTMGVDMELKVEASLREARTLLAAKQYSQAANVAHSLFCTCHKFNLQIEKASVLLLLAEIHKKSGNAVLGLPYALASISFCQSFNLDLLKASATLTLAELWLGLGSNHAKRALDLLHGAFPMILGHGGLELRARAYVFEANCYLSDPSFSVSTDFDTVLDSLRQASEELQALEYHELAAEAFYLMAMVYDKVGQLEEREEAATLFKKHITALENPQDEEPKNMA</sequence>
<dbReference type="GO" id="GO:0051301">
    <property type="term" value="P:cell division"/>
    <property type="evidence" value="ECO:0007669"/>
    <property type="project" value="UniProtKB-KW"/>
</dbReference>
<keyword evidence="1" id="KW-0132">Cell division</keyword>
<dbReference type="UniPathway" id="UPA00143"/>
<keyword evidence="4" id="KW-0131">Cell cycle</keyword>
<keyword evidence="2" id="KW-0498">Mitosis</keyword>
<gene>
    <name evidence="5" type="ORF">BRARA_J00453</name>
</gene>
<dbReference type="SUPFAM" id="SSF48452">
    <property type="entry name" value="TPR-like"/>
    <property type="match status" value="1"/>
</dbReference>
<dbReference type="CDD" id="cd16270">
    <property type="entry name" value="Apc5_N"/>
    <property type="match status" value="1"/>
</dbReference>